<gene>
    <name evidence="1" type="ORF">N1M2_162</name>
</gene>
<organism evidence="1 2">
    <name type="scientific">Klebsiella phage N1M2</name>
    <dbReference type="NCBI Taxonomy" id="2664939"/>
    <lineage>
        <taxon>Viruses</taxon>
        <taxon>Duplodnaviria</taxon>
        <taxon>Heunggongvirae</taxon>
        <taxon>Uroviricota</taxon>
        <taxon>Caudoviricetes</taxon>
        <taxon>Chimalliviridae</taxon>
        <taxon>Nimduovirus</taxon>
        <taxon>Nimduovirus N1M2</taxon>
    </lineage>
</organism>
<reference evidence="1 2" key="1">
    <citation type="submission" date="2019-11" db="EMBL/GenBank/DDBJ databases">
        <authorList>
            <person name="Lewis R."/>
            <person name="Clooney A.G."/>
            <person name="Stockdale S.R."/>
            <person name="Buttimer C."/>
            <person name="Draper L.A."/>
            <person name="Ross R.P."/>
            <person name="Hill C."/>
        </authorList>
    </citation>
    <scope>NUCLEOTIDE SEQUENCE [LARGE SCALE GENOMIC DNA]</scope>
</reference>
<dbReference type="Proteomes" id="UP000464669">
    <property type="component" value="Segment"/>
</dbReference>
<dbReference type="EMBL" id="MN642089">
    <property type="protein sequence ID" value="QGH72025.1"/>
    <property type="molecule type" value="Genomic_DNA"/>
</dbReference>
<keyword evidence="2" id="KW-1185">Reference proteome</keyword>
<proteinExistence type="predicted"/>
<protein>
    <submittedName>
        <fullName evidence="1">Uncharacterized protein</fullName>
    </submittedName>
</protein>
<evidence type="ECO:0000313" key="1">
    <source>
        <dbReference type="EMBL" id="QGH72025.1"/>
    </source>
</evidence>
<accession>A0A6B7ZF36</accession>
<name>A0A6B7ZF36_9CAUD</name>
<sequence>MAEQIKINKKCINDPLYTPVERFLKERIKRLEVEGPEDELALAKERYTGLVAGDLVIENPVAFPDGITRVCFTARKTGFARVDVDITRVQMKDILEDFAVPLIEIEDLDNLKAYVKANKVDHGLLWCKWLNNYGVLLSQEEAKTISGPMAAFGDLFFNEYVTSRESLTFIDYDTLESGTVKITDASFGTGTYPLFIYELVLDEANVPGITSNLPESITTQRGKDFSIPNTYWFNTTIDITHEALIEISTGSGYTIPKRSEDGNFIIGETIYGSSEKEVRDEIIVRVTYMWQGRPVKKTFRINVVIEKDNSFDLTFVIDPETVTAPSGSDVQVKITAFYKGNKVRISAPPSALLQQGNFGAMKFTTWDENDAMIYEGHLSTNFPNTVEQVGGLYTAEFVYNEGDITSKAPAYVNVVLTRPDTGPKFEIRSFPAVIRGHKGDKGLLTVGAFYNDEPISPTDLDIRTGKKGEKELIEYNSVDQLGVNYTIIKDANKPGEEIEDDYDQVFRWIAPTGVRYVITRKVRVIVAQVSTVELVPVLSNPLVVNKYQFGDYPFKLIVNGVDVTKKISDYTFEDEKGFIIPKKGNADQWFVGNAPDVPAPAESTTVPFKFRYTIDGVWRQFTYDQTFNVNAWEQDPGTTEPGINTKTVAVPSSALIDGLSDETGYFEFQVYHLSEDITATAEIMKDKLVTPAGITFNSFVYIEERNVIRANYSKLQPTTEPGKVYIQRPGIEDPKPEDIALVHVSTDVKQSRVLVLKDYDKETTVEVGGSSALAKITLTFAGKVVPLTDPNLTYKRTDKSNVRIVDVKDNGVEVVDNVWEYIGETRQSGLELEYIYTDPRDGKQTNVKFTLPVFTVYPEMRLEGTPAAPIDAAIWDTGLLPFTLMAGNTNWTGAITSVKSIQDNEYIAFNKLNWEVIWAEKEATTITIPLEIKWTVGKAKDRKFITEVVFNLEPWDQITFGGDWEPKSIKADSRTNGTITGNFVYKGKPANADVVVDKAASTIPETFIMGVSSNVDGEGVVIGYETTRGGDYLMTLIYRHTPSGRTIQADIPTEIAWPHELNLVKITPSVKGIWNAEATIELVYNWDGIPLTLNDPKLKLTATSGDGEPVELVKINDESLTVKLAKGGEKGEDYDYDFKINVEYVDPNGKTWTNENTVPVVIHIPDVRIGANPSFNVNVWDRGVVGITLVDDQGRPVPIESLTPRGTNPYITFTEPNKWYVTGGSQSTSITTTLRLSAQYSMGGNTYQMDTETDFNIAKYDGKKFVITEGPEEVEGKAGTPGTMKFRFKYAGDVAKNVSIDLGKSTIPKNIVLGEITPDGDVPYTLLGQAEDTLRLVFVRENATNPPVVNDDYAVAVVKVITQSSDEVFTVESKTPAITIPWMETATIVLALKYGEYGIPGNTPGLKYELVDNGKAHSIRIVGGVSNGVVIQAIRSNVSEALTVYPEDIKVTYEVGAPAPKEGTISTQVSIQMGKVEITNNDPINGKIWDRGSFTQGIKMGDNPLNTVQGYKTNEPDNQWVEFIAPRGWEIIGAEKVQSDKTIKMQVLYKVDEVPEVQSLEFDATFRIQGAQDTTRFKCTVTPNKLETAVGEQNTLKVRPIYKDKEVGASATFKPELSTFPKSVKYVSSSMDGVDFVLTFEGVEAGLGEMDLVFWSPAAGTDPAPYDVWTGKVPTKVMGELGVEIGDRDNLLTGKDGDTGEYKLQILFGGIPIDAKQEMANGSLRVTVEKGEGASPNAGVLSIGSWESESFNYSLAGVVAPGREITVSDFINITYTYGGNNYSRRVEIPELYTSAPVVVVPRSPVACKMFDTQSLGIGSATCGDVSLTASSLPAPAESGWMNCELDEEQPNGYITVSLRSFTVVKADETNKSLTLKMIYNGIYRNWTWKGEADVVFNIAAWNQRTLESFWMHRNPPEHYPDNTYPLVMEVGDVTTVDMQTVYKLIPNFNNTDIIDYLETDFRDAMDIEFTGPIGGGSEARARYSVTPTKEFKGDIKLILRRPGGAKPGVEFLDWCSLVIGADFKQPPLLVTGWNAGLKGGNGDKGNMPLRVTLRGRNILLDNPDLKITLDPDDIIKITGSNQTQYQYEVIAPIDAELGKREIKVSLSYTDPNTGTTHTGEYTQPFEIVVPADYPVITPIRVSVEPFNRVRGPQIFKVMVGGTDLTTQCTPVSMETLDADAQGILIIPDDENPNKDWMWCIDNYIGNTGNHNVRTSWVIEVPFRGSTIQIPDVELTTLVASRPTHAGWIQGTGAPNPFELTKDKEGELRFKMTNRGLPTTALTLNQEQTQNSAFFEVLSVEPDGDELVVKYKGLNSFFAVFNFVWDVVGYDGTNDLHQRGKVQLKAFQGPRLEPNTDPVDVDIWGKFTPFKVFSGETDITTQCSITAISSNYFEAGPSATVQCINADPTPKTVEVEFTYSTPASTGNVVLTGKITVNISAWDGIEFWGEPVNKNGVSAPVITEEGDGFVINIPFTNNFYTFFFRAMLKNKTYPIGTNRSGYSTINRIESEDPTAIHWTSGGGSNANEVSVRVIPDKLGKYKGKVPLQYNGTEANGPNGYPAGTPGKNFDNMPVIWNMFEDKITFREGFVPEPIIVPAGSTTVVDVPCDLVWGALAVNLNLTNEVISVGLTHDLGIATLFGASNVQGTNRFNWTAKSYKISPAAVKPGATDVTSYFTFNIRFKNPNNNKEYTFSYDQPIIFKAKEGATDPVLTVTDVQEVNTSVWKKNTGLPFKLAIDGVDYPADTSSVTNIKAADKDKDWLEMGPKLTDGYTVIDGEPEATTKTGTFIVTVVQGPRVWEIEQDVVFNIEGYDGQALSFKFNNPSQFNNGIMGQTNAIFRGTVSGEYRKVAISDYSLFEIDSARSKLPGFAENIYNQGPDNNSKNIYFNWQALATDMKEPQEGYLCVGLKSRMYLPDAVEGVDFTYVKVPVQTYYVDGYYLISADPEEFTGQFGGPVMRMDVKYRKGIDEARILSTDFNRAVFTPNVVTTTYIAGGYFQFKFANDIDVGELTSDVVAAWNKDTNIPPDRQLKIPFKVTQVSTVPKPTVTNLTSEITAHINESGPLPFKLDWKGNDVTDQISAVRISDNSYVSIKDKGWVISHADVQTTKVMPTFEVDITLDNVTFTIKQEVTFTVYGYNGKEINATADDVILMTGEQGFITIKGDYSGEPLVGNVTFDKSSSISIPAGLITFGNMSPGSDGTLVIKVTGGNVGNGDLKIRLKSVHDTGNGNIGSDYIDLRPKVEILPTELTPASGFQTTGTGNYYELPTLIQSVLLGSTALANTDENLIIQIVDYPAVTIGTLSDKTIGYKFTNDSTEEVIHKFKLKFTYKGRSEYIVDITLTQSASPTTPYVTDITQIDVEYSKSYAAPFKVISPR</sequence>
<evidence type="ECO:0000313" key="2">
    <source>
        <dbReference type="Proteomes" id="UP000464669"/>
    </source>
</evidence>